<protein>
    <submittedName>
        <fullName evidence="1">Uncharacterized protein</fullName>
    </submittedName>
</protein>
<sequence>MYLLETPNNTSKEDGMTPTRFTSAVRRALRALDAWTLDVFNPRYPTPRD</sequence>
<keyword evidence="2" id="KW-1185">Reference proteome</keyword>
<accession>A0A543FVQ2</accession>
<proteinExistence type="predicted"/>
<reference evidence="1 2" key="1">
    <citation type="submission" date="2019-06" db="EMBL/GenBank/DDBJ databases">
        <title>Sequencing the genomes of 1000 actinobacteria strains.</title>
        <authorList>
            <person name="Klenk H.-P."/>
        </authorList>
    </citation>
    <scope>NUCLEOTIDE SEQUENCE [LARGE SCALE GENOMIC DNA]</scope>
    <source>
        <strain evidence="1 2">DSM 45511</strain>
    </source>
</reference>
<dbReference type="AlphaFoldDB" id="A0A543FVQ2"/>
<dbReference type="EMBL" id="VFPH01000002">
    <property type="protein sequence ID" value="TQM37892.1"/>
    <property type="molecule type" value="Genomic_DNA"/>
</dbReference>
<dbReference type="Proteomes" id="UP000319818">
    <property type="component" value="Unassembled WGS sequence"/>
</dbReference>
<organism evidence="1 2">
    <name type="scientific">Pseudonocardia cypriaca</name>
    <dbReference type="NCBI Taxonomy" id="882449"/>
    <lineage>
        <taxon>Bacteria</taxon>
        <taxon>Bacillati</taxon>
        <taxon>Actinomycetota</taxon>
        <taxon>Actinomycetes</taxon>
        <taxon>Pseudonocardiales</taxon>
        <taxon>Pseudonocardiaceae</taxon>
        <taxon>Pseudonocardia</taxon>
    </lineage>
</organism>
<evidence type="ECO:0000313" key="2">
    <source>
        <dbReference type="Proteomes" id="UP000319818"/>
    </source>
</evidence>
<gene>
    <name evidence="1" type="ORF">FB388_5111</name>
</gene>
<name>A0A543FVQ2_9PSEU</name>
<evidence type="ECO:0000313" key="1">
    <source>
        <dbReference type="EMBL" id="TQM37892.1"/>
    </source>
</evidence>
<comment type="caution">
    <text evidence="1">The sequence shown here is derived from an EMBL/GenBank/DDBJ whole genome shotgun (WGS) entry which is preliminary data.</text>
</comment>